<feature type="region of interest" description="Disordered" evidence="3">
    <location>
        <begin position="36"/>
        <end position="81"/>
    </location>
</feature>
<dbReference type="InterPro" id="IPR032675">
    <property type="entry name" value="LRR_dom_sf"/>
</dbReference>
<dbReference type="GO" id="GO:0005737">
    <property type="term" value="C:cytoplasm"/>
    <property type="evidence" value="ECO:0007669"/>
    <property type="project" value="TreeGrafter"/>
</dbReference>
<keyword evidence="2" id="KW-0677">Repeat</keyword>
<evidence type="ECO:0000256" key="3">
    <source>
        <dbReference type="SAM" id="MobiDB-lite"/>
    </source>
</evidence>
<dbReference type="InterPro" id="IPR003591">
    <property type="entry name" value="Leu-rich_rpt_typical-subtyp"/>
</dbReference>
<dbReference type="SMART" id="SM00364">
    <property type="entry name" value="LRR_BAC"/>
    <property type="match status" value="2"/>
</dbReference>
<accession>A0A836K4R7</accession>
<name>A0A836K4R7_9HYME</name>
<reference evidence="4" key="1">
    <citation type="submission" date="2020-03" db="EMBL/GenBank/DDBJ databases">
        <title>Relaxed selection underlies rapid genomic changes in the transitions from sociality to social parasitism in ants.</title>
        <authorList>
            <person name="Bi X."/>
        </authorList>
    </citation>
    <scope>NUCLEOTIDE SEQUENCE</scope>
    <source>
        <strain evidence="4">BGI-DK2014a</strain>
        <tissue evidence="4">Whole body</tissue>
    </source>
</reference>
<organism evidence="4 5">
    <name type="scientific">Acromyrmex charruanus</name>
    <dbReference type="NCBI Taxonomy" id="2715315"/>
    <lineage>
        <taxon>Eukaryota</taxon>
        <taxon>Metazoa</taxon>
        <taxon>Ecdysozoa</taxon>
        <taxon>Arthropoda</taxon>
        <taxon>Hexapoda</taxon>
        <taxon>Insecta</taxon>
        <taxon>Pterygota</taxon>
        <taxon>Neoptera</taxon>
        <taxon>Endopterygota</taxon>
        <taxon>Hymenoptera</taxon>
        <taxon>Apocrita</taxon>
        <taxon>Aculeata</taxon>
        <taxon>Formicoidea</taxon>
        <taxon>Formicidae</taxon>
        <taxon>Myrmicinae</taxon>
        <taxon>Acromyrmex</taxon>
    </lineage>
</organism>
<evidence type="ECO:0000256" key="1">
    <source>
        <dbReference type="ARBA" id="ARBA00022614"/>
    </source>
</evidence>
<dbReference type="SUPFAM" id="SSF52058">
    <property type="entry name" value="L domain-like"/>
    <property type="match status" value="1"/>
</dbReference>
<dbReference type="Gene3D" id="3.80.10.10">
    <property type="entry name" value="Ribonuclease Inhibitor"/>
    <property type="match status" value="1"/>
</dbReference>
<comment type="caution">
    <text evidence="4">The sequence shown here is derived from an EMBL/GenBank/DDBJ whole genome shotgun (WGS) entry which is preliminary data.</text>
</comment>
<dbReference type="AlphaFoldDB" id="A0A836K4R7"/>
<dbReference type="PROSITE" id="PS51450">
    <property type="entry name" value="LRR"/>
    <property type="match status" value="2"/>
</dbReference>
<dbReference type="InterPro" id="IPR050216">
    <property type="entry name" value="LRR_domain-containing"/>
</dbReference>
<feature type="non-terminal residue" evidence="4">
    <location>
        <position position="573"/>
    </location>
</feature>
<gene>
    <name evidence="4" type="primary">Lrrc27</name>
    <name evidence="4" type="ORF">G6Z76_0004056</name>
</gene>
<feature type="compositionally biased region" description="Basic and acidic residues" evidence="3">
    <location>
        <begin position="55"/>
        <end position="73"/>
    </location>
</feature>
<dbReference type="EMBL" id="JAANIC010003045">
    <property type="protein sequence ID" value="KAG5342838.1"/>
    <property type="molecule type" value="Genomic_DNA"/>
</dbReference>
<evidence type="ECO:0000313" key="4">
    <source>
        <dbReference type="EMBL" id="KAG5342838.1"/>
    </source>
</evidence>
<keyword evidence="5" id="KW-1185">Reference proteome</keyword>
<dbReference type="InterPro" id="IPR001611">
    <property type="entry name" value="Leu-rich_rpt"/>
</dbReference>
<evidence type="ECO:0000256" key="2">
    <source>
        <dbReference type="ARBA" id="ARBA00022737"/>
    </source>
</evidence>
<evidence type="ECO:0000313" key="5">
    <source>
        <dbReference type="Proteomes" id="UP000669903"/>
    </source>
</evidence>
<feature type="non-terminal residue" evidence="4">
    <location>
        <position position="1"/>
    </location>
</feature>
<proteinExistence type="predicted"/>
<dbReference type="PANTHER" id="PTHR48051:SF1">
    <property type="entry name" value="RAS SUPPRESSOR PROTEIN 1"/>
    <property type="match status" value="1"/>
</dbReference>
<dbReference type="PANTHER" id="PTHR48051">
    <property type="match status" value="1"/>
</dbReference>
<dbReference type="Proteomes" id="UP000669903">
    <property type="component" value="Unassembled WGS sequence"/>
</dbReference>
<protein>
    <submittedName>
        <fullName evidence="4">LRC27 protein</fullName>
    </submittedName>
</protein>
<dbReference type="SMART" id="SM00369">
    <property type="entry name" value="LRR_TYP"/>
    <property type="match status" value="3"/>
</dbReference>
<keyword evidence="1" id="KW-0433">Leucine-rich repeat</keyword>
<sequence length="573" mass="65390">MAEDIVVSLLAQYYGISEELETKNFPSIQECVGSIENDSDKLIGEQSTVDTNGDDTSKETEVQENDIENKEENSEIDTPARSSRALKWEAIEDNEATSSEFDIIFEANAMGNLYENTYTSFGKETHDLAACSKTASTTLEGLEDNEENDLYLSLSEDVLPDSASDVSSIAGKNTIMFVSPSTPPSNRTPIYNETFVDLTSTGLTSFPIEMLEKYPAIQMLYLENNNLLELPERLFVSLQNLQWLDVRNNLLTSLPTTIKSHPSLETILLQGNKIEKLPLELGLVPNLKILNIAHNPIIIPPKDIIALGCSSILNYLRSEWNKLHPNEPVTFVKQEIEPKASTILCYRSPCEKRRKLSKIPRRISKSTDDIDDSFKGSAVRKKSKAYKPSNRCEGTGINFVMEQRQQWISKARDLLSVQSATIQKIKDLDTVKEWRRDKRSFNKSMEKISRRNEDDIPFAIDIEDYPAIQKRSQKTGDYTDNQKQEKLKLVISQYNLKDYQSYFRNINQKIQELSGFLQKFEITKSSEILTPKSKQKYLQTEIEKLSHFQKEVNNLRRYNEIMPVPMNSPNTLS</sequence>
<dbReference type="Pfam" id="PF13855">
    <property type="entry name" value="LRR_8"/>
    <property type="match status" value="1"/>
</dbReference>